<dbReference type="InterPro" id="IPR040047">
    <property type="entry name" value="VPS50"/>
</dbReference>
<dbReference type="Pfam" id="PF10474">
    <property type="entry name" value="Syndetin_C"/>
    <property type="match status" value="1"/>
</dbReference>
<evidence type="ECO:0000313" key="8">
    <source>
        <dbReference type="Proteomes" id="UP001367676"/>
    </source>
</evidence>
<keyword evidence="1" id="KW-0813">Transport</keyword>
<evidence type="ECO:0000256" key="2">
    <source>
        <dbReference type="ARBA" id="ARBA00022927"/>
    </source>
</evidence>
<evidence type="ECO:0008006" key="9">
    <source>
        <dbReference type="Google" id="ProtNLM"/>
    </source>
</evidence>
<dbReference type="Pfam" id="PF10475">
    <property type="entry name" value="Vps54_N"/>
    <property type="match status" value="1"/>
</dbReference>
<gene>
    <name evidence="7" type="ORF">V9T40_012737</name>
</gene>
<dbReference type="PANTHER" id="PTHR13258:SF0">
    <property type="entry name" value="SYNDETIN"/>
    <property type="match status" value="1"/>
</dbReference>
<sequence>MDDLKLKFLDLIHNQRNSQKVPIIDADSPLFLDFNSPAKTSVIKETKSDSQFNKDLCPDTDVLDNIEEIYFREDFSPSRYELEKLDGSLEMEVIENNLHVLQSQLAVVSKKVLHMILENQSLCQKEFNKMQDLQQLLSETLLTCQNARSNLGKGQKSFTTASLGILRNYSRRKIVQDLLRSLNTIKTLLQTEAKLVKLLDEGSFSEAISLLLECQQVALNYKHFQCVAALSGKLQDTLVMAEEQLDVALAKICYEFDSEVYTKLQAAYSQLGKRRIAMDQLHMHYTSAIHSSAFNVIHEFVSLDNLQNCKKPFAQLCQQIGSDKLIACLLKLCQTFWLILRSYNQVVQWHNVNQFCNNDNDFEQNINEQYIKQKLESSLGKLWHDIQSRVSVLITNASVVNLKFDDFLQVLSILHKVAQIGEEFCGSDSAEIQTSIRGQSSHYFRKYHLSRLEELRLFLENEAWNPCPVKPNFNLLHLQEFRNLRNIVQQASVNKSHKRSDSVASTVSSGYFNRFAFKGTPFDDSESDPSQTEEDILLADEKNDGYGTEESDDEDKKYHNSHINSKSRKNVILLTNTTLTVLRHCGRYLQMSRLLRSITTDVLICLKQLFEYYLYAVCKFFTVDLPTLTQCNTLYSVQKISAVLKRIEDNLIRDENSSENASNKVMAPVISPTVDLKDPENLFGLSERIVSVESLIFLADQYNFLRDYISHLISDENDKHSLELFYSQEISLAVEVRKPVYECVARQIIDSKLILNLMSKVNWEVKDVMCQHSQYVDVFFRELQIFVMRLEKINAVIPVSKDVINCLWHSLAEVMAEIFVEGFSNAKKCSNGGRALMQLDFTQLMSKVEVLSSIKSIPKRDYVEAYVKAYYLPETALQSWIQSHPEYSSKQLLALVNCTLYNNKKARQKLVTLIEDMDRR</sequence>
<keyword evidence="3" id="KW-0175">Coiled coil</keyword>
<dbReference type="InterPro" id="IPR019515">
    <property type="entry name" value="VPS54_N"/>
</dbReference>
<keyword evidence="2" id="KW-0653">Protein transport</keyword>
<evidence type="ECO:0000256" key="4">
    <source>
        <dbReference type="SAM" id="MobiDB-lite"/>
    </source>
</evidence>
<comment type="caution">
    <text evidence="7">The sequence shown here is derived from an EMBL/GenBank/DDBJ whole genome shotgun (WGS) entry which is preliminary data.</text>
</comment>
<evidence type="ECO:0000256" key="1">
    <source>
        <dbReference type="ARBA" id="ARBA00022448"/>
    </source>
</evidence>
<dbReference type="PANTHER" id="PTHR13258">
    <property type="entry name" value="SYNDETIN"/>
    <property type="match status" value="1"/>
</dbReference>
<evidence type="ECO:0000313" key="7">
    <source>
        <dbReference type="EMBL" id="KAK7576451.1"/>
    </source>
</evidence>
<organism evidence="7 8">
    <name type="scientific">Parthenolecanium corni</name>
    <dbReference type="NCBI Taxonomy" id="536013"/>
    <lineage>
        <taxon>Eukaryota</taxon>
        <taxon>Metazoa</taxon>
        <taxon>Ecdysozoa</taxon>
        <taxon>Arthropoda</taxon>
        <taxon>Hexapoda</taxon>
        <taxon>Insecta</taxon>
        <taxon>Pterygota</taxon>
        <taxon>Neoptera</taxon>
        <taxon>Paraneoptera</taxon>
        <taxon>Hemiptera</taxon>
        <taxon>Sternorrhyncha</taxon>
        <taxon>Coccoidea</taxon>
        <taxon>Coccidae</taxon>
        <taxon>Parthenolecanium</taxon>
    </lineage>
</organism>
<dbReference type="EMBL" id="JBBCAQ010000036">
    <property type="protein sequence ID" value="KAK7576451.1"/>
    <property type="molecule type" value="Genomic_DNA"/>
</dbReference>
<name>A0AAN9XZE4_9HEMI</name>
<dbReference type="AlphaFoldDB" id="A0AAN9XZE4"/>
<dbReference type="Proteomes" id="UP001367676">
    <property type="component" value="Unassembled WGS sequence"/>
</dbReference>
<dbReference type="GO" id="GO:0015031">
    <property type="term" value="P:protein transport"/>
    <property type="evidence" value="ECO:0007669"/>
    <property type="project" value="UniProtKB-KW"/>
</dbReference>
<keyword evidence="8" id="KW-1185">Reference proteome</keyword>
<feature type="domain" description="Syndetin C-terminal" evidence="5">
    <location>
        <begin position="682"/>
        <end position="915"/>
    </location>
</feature>
<feature type="region of interest" description="Disordered" evidence="4">
    <location>
        <begin position="537"/>
        <end position="561"/>
    </location>
</feature>
<protein>
    <recommendedName>
        <fullName evidence="9">Syndetin</fullName>
    </recommendedName>
</protein>
<evidence type="ECO:0000259" key="5">
    <source>
        <dbReference type="Pfam" id="PF10474"/>
    </source>
</evidence>
<accession>A0AAN9XZE4</accession>
<dbReference type="InterPro" id="IPR019514">
    <property type="entry name" value="Syndetin_C"/>
</dbReference>
<dbReference type="GO" id="GO:0005829">
    <property type="term" value="C:cytosol"/>
    <property type="evidence" value="ECO:0007669"/>
    <property type="project" value="GOC"/>
</dbReference>
<feature type="domain" description="Vacuolar protein sorting-associated protein 54 N-terminal" evidence="6">
    <location>
        <begin position="63"/>
        <end position="349"/>
    </location>
</feature>
<dbReference type="GO" id="GO:0042147">
    <property type="term" value="P:retrograde transport, endosome to Golgi"/>
    <property type="evidence" value="ECO:0007669"/>
    <property type="project" value="InterPro"/>
</dbReference>
<evidence type="ECO:0000259" key="6">
    <source>
        <dbReference type="Pfam" id="PF10475"/>
    </source>
</evidence>
<proteinExistence type="predicted"/>
<dbReference type="GO" id="GO:0000149">
    <property type="term" value="F:SNARE binding"/>
    <property type="evidence" value="ECO:0007669"/>
    <property type="project" value="TreeGrafter"/>
</dbReference>
<dbReference type="GO" id="GO:1990745">
    <property type="term" value="C:EARP complex"/>
    <property type="evidence" value="ECO:0007669"/>
    <property type="project" value="InterPro"/>
</dbReference>
<evidence type="ECO:0000256" key="3">
    <source>
        <dbReference type="ARBA" id="ARBA00023054"/>
    </source>
</evidence>
<reference evidence="7 8" key="1">
    <citation type="submission" date="2024-03" db="EMBL/GenBank/DDBJ databases">
        <title>Adaptation during the transition from Ophiocordyceps entomopathogen to insect associate is accompanied by gene loss and intensified selection.</title>
        <authorList>
            <person name="Ward C.M."/>
            <person name="Onetto C.A."/>
            <person name="Borneman A.R."/>
        </authorList>
    </citation>
    <scope>NUCLEOTIDE SEQUENCE [LARGE SCALE GENOMIC DNA]</scope>
    <source>
        <strain evidence="7">AWRI1</strain>
        <tissue evidence="7">Single Adult Female</tissue>
    </source>
</reference>
<dbReference type="GO" id="GO:0032456">
    <property type="term" value="P:endocytic recycling"/>
    <property type="evidence" value="ECO:0007669"/>
    <property type="project" value="InterPro"/>
</dbReference>